<dbReference type="Gene3D" id="3.40.50.410">
    <property type="entry name" value="von Willebrand factor, type A domain"/>
    <property type="match status" value="1"/>
</dbReference>
<dbReference type="RefSeq" id="WP_148377201.1">
    <property type="nucleotide sequence ID" value="NZ_VSIY01000004.1"/>
</dbReference>
<keyword evidence="3" id="KW-1185">Reference proteome</keyword>
<feature type="signal peptide" evidence="1">
    <location>
        <begin position="1"/>
        <end position="21"/>
    </location>
</feature>
<keyword evidence="1" id="KW-0732">Signal</keyword>
<name>A0A5D0RP71_9RHOB</name>
<reference evidence="2 3" key="1">
    <citation type="submission" date="2019-08" db="EMBL/GenBank/DDBJ databases">
        <title>Identification of a novel species of the genus Boseongicola.</title>
        <authorList>
            <person name="Zhang X.-Q."/>
        </authorList>
    </citation>
    <scope>NUCLEOTIDE SEQUENCE [LARGE SCALE GENOMIC DNA]</scope>
    <source>
        <strain evidence="2 3">HY14</strain>
    </source>
</reference>
<proteinExistence type="predicted"/>
<evidence type="ECO:0000256" key="1">
    <source>
        <dbReference type="SAM" id="SignalP"/>
    </source>
</evidence>
<comment type="caution">
    <text evidence="2">The sequence shown here is derived from an EMBL/GenBank/DDBJ whole genome shotgun (WGS) entry which is preliminary data.</text>
</comment>
<accession>A0A5D0RP71</accession>
<evidence type="ECO:0000313" key="2">
    <source>
        <dbReference type="EMBL" id="TYB82438.1"/>
    </source>
</evidence>
<dbReference type="AlphaFoldDB" id="A0A5D0RP71"/>
<dbReference type="InterPro" id="IPR036465">
    <property type="entry name" value="vWFA_dom_sf"/>
</dbReference>
<feature type="chain" id="PRO_5022763657" evidence="1">
    <location>
        <begin position="22"/>
        <end position="235"/>
    </location>
</feature>
<protein>
    <submittedName>
        <fullName evidence="2">DUF1194 domain-containing protein</fullName>
    </submittedName>
</protein>
<dbReference type="SUPFAM" id="SSF53300">
    <property type="entry name" value="vWA-like"/>
    <property type="match status" value="1"/>
</dbReference>
<evidence type="ECO:0000313" key="3">
    <source>
        <dbReference type="Proteomes" id="UP000322080"/>
    </source>
</evidence>
<dbReference type="InterPro" id="IPR010607">
    <property type="entry name" value="DUF1194"/>
</dbReference>
<gene>
    <name evidence="2" type="ORF">FVF75_06910</name>
</gene>
<dbReference type="EMBL" id="VSIY01000004">
    <property type="protein sequence ID" value="TYB82438.1"/>
    <property type="molecule type" value="Genomic_DNA"/>
</dbReference>
<dbReference type="Proteomes" id="UP000322080">
    <property type="component" value="Unassembled WGS sequence"/>
</dbReference>
<sequence length="235" mass="24275">MFSRTVSAALIALGLAAPGHALPCRQALALALDVSGSVDAEEYRLQLDGLAAALTDPQVVEAFVAGAAAPVRLMVYEWSGPAHQRVILGWTEVADAPALSAIATTLRSTVRVPAAPSTALGTAMAVGAGFLSGQPDCWTRTLDISGDGTSNTGPRPQDIGHLASLAEITVNALAIGVGERQTLSTTGDLVEYFRQNVIRGPGAFVEHAAGFADFEAAMVRKLLRETRGLAIGASE</sequence>
<organism evidence="2 3">
    <name type="scientific">Maritimibacter fusiformis</name>
    <dbReference type="NCBI Taxonomy" id="2603819"/>
    <lineage>
        <taxon>Bacteria</taxon>
        <taxon>Pseudomonadati</taxon>
        <taxon>Pseudomonadota</taxon>
        <taxon>Alphaproteobacteria</taxon>
        <taxon>Rhodobacterales</taxon>
        <taxon>Roseobacteraceae</taxon>
        <taxon>Maritimibacter</taxon>
    </lineage>
</organism>
<dbReference type="Pfam" id="PF06707">
    <property type="entry name" value="DUF1194"/>
    <property type="match status" value="1"/>
</dbReference>